<organism evidence="1 2">
    <name type="scientific">Agrocybe pediades</name>
    <dbReference type="NCBI Taxonomy" id="84607"/>
    <lineage>
        <taxon>Eukaryota</taxon>
        <taxon>Fungi</taxon>
        <taxon>Dikarya</taxon>
        <taxon>Basidiomycota</taxon>
        <taxon>Agaricomycotina</taxon>
        <taxon>Agaricomycetes</taxon>
        <taxon>Agaricomycetidae</taxon>
        <taxon>Agaricales</taxon>
        <taxon>Agaricineae</taxon>
        <taxon>Strophariaceae</taxon>
        <taxon>Agrocybe</taxon>
    </lineage>
</organism>
<sequence>MSKNSTTSPFPFSAAMINPAWSGWSEIEVALCPACISLQPLSIRLASASLPSEQAVENSLRNALLTLLLLSLIKANNKRCYDEGARGAMLACELSTLGHETLAPTLIFRIQSKVKSSLPHAREVPKGCADNHEPEIERISKLEMESSTIREDLSGSSDCSNPSDSSKEPICIEPILTLSIYEIQARTRILSDIRVFNRAKSVQNSSGRPSFSIIEYTHTMLAIQIFYSALISLFVLSSGIFATPLPVAKVGLDELVVRAPPPIPSLAEVKAQMNVLPNTSLFYSCNELGEGSCRQAREWARKNKPEYKVLAQMWKNPAYPNPWQTDEATSKAFFDVASQAMAELSAGTVYVILGPWTQPDGKDWYSGSVWARKEWPALLPNTRATPIIRVNAATGATIRIKG</sequence>
<dbReference type="EMBL" id="JAACJL010000002">
    <property type="protein sequence ID" value="KAF4622345.1"/>
    <property type="molecule type" value="Genomic_DNA"/>
</dbReference>
<gene>
    <name evidence="1" type="ORF">D9613_009565</name>
</gene>
<protein>
    <submittedName>
        <fullName evidence="1">Uncharacterized protein</fullName>
    </submittedName>
</protein>
<accession>A0A8H4R552</accession>
<evidence type="ECO:0000313" key="2">
    <source>
        <dbReference type="Proteomes" id="UP000521872"/>
    </source>
</evidence>
<reference evidence="1 2" key="1">
    <citation type="submission" date="2019-12" db="EMBL/GenBank/DDBJ databases">
        <authorList>
            <person name="Floudas D."/>
            <person name="Bentzer J."/>
            <person name="Ahren D."/>
            <person name="Johansson T."/>
            <person name="Persson P."/>
            <person name="Tunlid A."/>
        </authorList>
    </citation>
    <scope>NUCLEOTIDE SEQUENCE [LARGE SCALE GENOMIC DNA]</scope>
    <source>
        <strain evidence="1 2">CBS 102.39</strain>
    </source>
</reference>
<evidence type="ECO:0000313" key="1">
    <source>
        <dbReference type="EMBL" id="KAF4622345.1"/>
    </source>
</evidence>
<dbReference type="Proteomes" id="UP000521872">
    <property type="component" value="Unassembled WGS sequence"/>
</dbReference>
<keyword evidence="2" id="KW-1185">Reference proteome</keyword>
<dbReference type="AlphaFoldDB" id="A0A8H4R552"/>
<name>A0A8H4R552_9AGAR</name>
<comment type="caution">
    <text evidence="1">The sequence shown here is derived from an EMBL/GenBank/DDBJ whole genome shotgun (WGS) entry which is preliminary data.</text>
</comment>
<proteinExistence type="predicted"/>
<dbReference type="SUPFAM" id="SSF52309">
    <property type="entry name" value="N-(deoxy)ribosyltransferase-like"/>
    <property type="match status" value="1"/>
</dbReference>